<feature type="compositionally biased region" description="Polar residues" evidence="1">
    <location>
        <begin position="73"/>
        <end position="86"/>
    </location>
</feature>
<dbReference type="GeneID" id="30962840"/>
<feature type="transmembrane region" description="Helical" evidence="2">
    <location>
        <begin position="343"/>
        <end position="365"/>
    </location>
</feature>
<evidence type="ECO:0000256" key="1">
    <source>
        <dbReference type="SAM" id="MobiDB-lite"/>
    </source>
</evidence>
<dbReference type="Proteomes" id="UP000095038">
    <property type="component" value="Unassembled WGS sequence"/>
</dbReference>
<feature type="transmembrane region" description="Helical" evidence="2">
    <location>
        <begin position="603"/>
        <end position="624"/>
    </location>
</feature>
<accession>A0A1D2VDX3</accession>
<feature type="transmembrane region" description="Helical" evidence="2">
    <location>
        <begin position="316"/>
        <end position="337"/>
    </location>
</feature>
<dbReference type="OrthoDB" id="5382797at2759"/>
<sequence>MSSLHNAPVSNEPDLASSTPTTAPTTAPTTPMEQKMPIPTISVVSDAVVNDRNLRTKYSLPDLLNSYTHSSAIEESPTTANSAEIQNSSKKNFTKNNKSISSVSNINDGIGYKYHSSNKAMRPKSMYNILDFTSLQDSDPAVSIKDSSNFQSLNTFSGLSPAVAFNSSPKNRPSLYPKNSLSSLKYIPPPPSLPISSNSKNNSPENSRPSSPMKSSTFSSSPKIRKKNSFNSVSINNSLPIDYKPFNYQSKNVMMNNSNFLQKPSHRKGHRYKHSSVSMNFFQEPKSRKPLNIAISLPIPNVKEFIESMTFDQKTLVIMTIIHVVFAGICFLVGFNFDLLDLSILSHLVFFDSINNFVVCLVNIFKNFEVWNKASIKFPFGLSRLELIAGFALSISLCYTGFDLFTHIFEEFVISIISADMNHSHHSHGFSSSSVSNQNIEDRLNDINNNVIDINDITDSDNSLNSIANNNINDNQTIDDNDNDNVNWVLYQLLIIIIMALTIINSKFSQDKNYENSITDSNNLTNSFDEEEIFNIDTKIETGNRKKSFLLEIVNKYIILNFKKIMDFSSNFHFIKNPIKILILIYSFYLLIYSSLNNRFEEFFNAISTFQKILITILILYFSIDLIKKLSLPILLSYPINNDKIFKKDINDIQNSIVDLENFKKKFKIEKILISKINLTLWIVLIKIKMRGGSDDDEIRLRYGINDIVKSVLKKRGNSESNFEITIDIDRL</sequence>
<feature type="compositionally biased region" description="Low complexity" evidence="1">
    <location>
        <begin position="194"/>
        <end position="222"/>
    </location>
</feature>
<organism evidence="3 4">
    <name type="scientific">Ascoidea rubescens DSM 1968</name>
    <dbReference type="NCBI Taxonomy" id="1344418"/>
    <lineage>
        <taxon>Eukaryota</taxon>
        <taxon>Fungi</taxon>
        <taxon>Dikarya</taxon>
        <taxon>Ascomycota</taxon>
        <taxon>Saccharomycotina</taxon>
        <taxon>Saccharomycetes</taxon>
        <taxon>Ascoideaceae</taxon>
        <taxon>Ascoidea</taxon>
    </lineage>
</organism>
<feature type="transmembrane region" description="Helical" evidence="2">
    <location>
        <begin position="579"/>
        <end position="597"/>
    </location>
</feature>
<evidence type="ECO:0008006" key="5">
    <source>
        <dbReference type="Google" id="ProtNLM"/>
    </source>
</evidence>
<evidence type="ECO:0000313" key="4">
    <source>
        <dbReference type="Proteomes" id="UP000095038"/>
    </source>
</evidence>
<dbReference type="FunCoup" id="A0A1D2VDX3">
    <property type="interactions" value="26"/>
</dbReference>
<keyword evidence="2" id="KW-0812">Transmembrane</keyword>
<keyword evidence="2" id="KW-1133">Transmembrane helix</keyword>
<name>A0A1D2VDX3_9ASCO</name>
<dbReference type="AlphaFoldDB" id="A0A1D2VDX3"/>
<feature type="region of interest" description="Disordered" evidence="1">
    <location>
        <begin position="166"/>
        <end position="224"/>
    </location>
</feature>
<dbReference type="EMBL" id="KV454484">
    <property type="protein sequence ID" value="ODV59799.1"/>
    <property type="molecule type" value="Genomic_DNA"/>
</dbReference>
<keyword evidence="4" id="KW-1185">Reference proteome</keyword>
<feature type="compositionally biased region" description="Low complexity" evidence="1">
    <location>
        <begin position="19"/>
        <end position="31"/>
    </location>
</feature>
<evidence type="ECO:0000313" key="3">
    <source>
        <dbReference type="EMBL" id="ODV59799.1"/>
    </source>
</evidence>
<feature type="transmembrane region" description="Helical" evidence="2">
    <location>
        <begin position="385"/>
        <end position="402"/>
    </location>
</feature>
<proteinExistence type="predicted"/>
<dbReference type="InParanoid" id="A0A1D2VDX3"/>
<dbReference type="RefSeq" id="XP_020046106.1">
    <property type="nucleotide sequence ID" value="XM_020189204.1"/>
</dbReference>
<evidence type="ECO:0000256" key="2">
    <source>
        <dbReference type="SAM" id="Phobius"/>
    </source>
</evidence>
<gene>
    <name evidence="3" type="ORF">ASCRUDRAFT_14403</name>
</gene>
<feature type="region of interest" description="Disordered" evidence="1">
    <location>
        <begin position="73"/>
        <end position="93"/>
    </location>
</feature>
<feature type="region of interest" description="Disordered" evidence="1">
    <location>
        <begin position="1"/>
        <end position="37"/>
    </location>
</feature>
<dbReference type="STRING" id="1344418.A0A1D2VDX3"/>
<keyword evidence="2" id="KW-0472">Membrane</keyword>
<protein>
    <recommendedName>
        <fullName evidence="5">Cation efflux protein</fullName>
    </recommendedName>
</protein>
<reference evidence="4" key="1">
    <citation type="submission" date="2016-05" db="EMBL/GenBank/DDBJ databases">
        <title>Comparative genomics of biotechnologically important yeasts.</title>
        <authorList>
            <consortium name="DOE Joint Genome Institute"/>
            <person name="Riley R."/>
            <person name="Haridas S."/>
            <person name="Wolfe K.H."/>
            <person name="Lopes M.R."/>
            <person name="Hittinger C.T."/>
            <person name="Goker M."/>
            <person name="Salamov A."/>
            <person name="Wisecaver J."/>
            <person name="Long T.M."/>
            <person name="Aerts A.L."/>
            <person name="Barry K."/>
            <person name="Choi C."/>
            <person name="Clum A."/>
            <person name="Coughlan A.Y."/>
            <person name="Deshpande S."/>
            <person name="Douglass A.P."/>
            <person name="Hanson S.J."/>
            <person name="Klenk H.-P."/>
            <person name="Labutti K."/>
            <person name="Lapidus A."/>
            <person name="Lindquist E."/>
            <person name="Lipzen A."/>
            <person name="Meier-Kolthoff J.P."/>
            <person name="Ohm R.A."/>
            <person name="Otillar R.P."/>
            <person name="Pangilinan J."/>
            <person name="Peng Y."/>
            <person name="Rokas A."/>
            <person name="Rosa C.A."/>
            <person name="Scheuner C."/>
            <person name="Sibirny A.A."/>
            <person name="Slot J.C."/>
            <person name="Stielow J.B."/>
            <person name="Sun H."/>
            <person name="Kurtzman C.P."/>
            <person name="Blackwell M."/>
            <person name="Grigoriev I.V."/>
            <person name="Jeffries T.W."/>
        </authorList>
    </citation>
    <scope>NUCLEOTIDE SEQUENCE [LARGE SCALE GENOMIC DNA]</scope>
    <source>
        <strain evidence="4">DSM 1968</strain>
    </source>
</reference>
<feature type="transmembrane region" description="Helical" evidence="2">
    <location>
        <begin position="488"/>
        <end position="504"/>
    </location>
</feature>